<gene>
    <name evidence="4" type="primary">argD_1</name>
    <name evidence="4" type="ORF">NCTC13307_02660</name>
</gene>
<accession>A0A381IAP5</accession>
<dbReference type="SUPFAM" id="SSF53383">
    <property type="entry name" value="PLP-dependent transferases"/>
    <property type="match status" value="1"/>
</dbReference>
<dbReference type="EMBL" id="UFWD01000001">
    <property type="protein sequence ID" value="SUY25154.1"/>
    <property type="molecule type" value="Genomic_DNA"/>
</dbReference>
<dbReference type="AlphaFoldDB" id="A0A381IAP5"/>
<dbReference type="InterPro" id="IPR005814">
    <property type="entry name" value="Aminotrans_3"/>
</dbReference>
<protein>
    <submittedName>
        <fullName evidence="4">Succinylornithine transaminase</fullName>
        <ecNumber evidence="4">2.6.1.11</ecNumber>
    </submittedName>
</protein>
<comment type="cofactor">
    <cofactor evidence="1">
        <name>pyridoxal 5'-phosphate</name>
        <dbReference type="ChEBI" id="CHEBI:597326"/>
    </cofactor>
</comment>
<dbReference type="InterPro" id="IPR015424">
    <property type="entry name" value="PyrdxlP-dep_Trfase"/>
</dbReference>
<dbReference type="PANTHER" id="PTHR11986">
    <property type="entry name" value="AMINOTRANSFERASE CLASS III"/>
    <property type="match status" value="1"/>
</dbReference>
<reference evidence="4" key="1">
    <citation type="submission" date="2018-06" db="EMBL/GenBank/DDBJ databases">
        <authorList>
            <consortium name="Pathogen Informatics"/>
            <person name="Doyle S."/>
        </authorList>
    </citation>
    <scope>NUCLEOTIDE SEQUENCE</scope>
    <source>
        <strain evidence="4">NCTC13307</strain>
    </source>
</reference>
<evidence type="ECO:0000256" key="2">
    <source>
        <dbReference type="ARBA" id="ARBA00022576"/>
    </source>
</evidence>
<organism evidence="4">
    <name type="scientific">Clostridioides difficile</name>
    <name type="common">Peptoclostridium difficile</name>
    <dbReference type="NCBI Taxonomy" id="1496"/>
    <lineage>
        <taxon>Bacteria</taxon>
        <taxon>Bacillati</taxon>
        <taxon>Bacillota</taxon>
        <taxon>Clostridia</taxon>
        <taxon>Peptostreptococcales</taxon>
        <taxon>Peptostreptococcaceae</taxon>
        <taxon>Clostridioides</taxon>
    </lineage>
</organism>
<keyword evidence="3 4" id="KW-0808">Transferase</keyword>
<keyword evidence="2 4" id="KW-0032">Aminotransferase</keyword>
<dbReference type="GO" id="GO:0003992">
    <property type="term" value="F:N2-acetyl-L-ornithine:2-oxoglutarate 5-aminotransferase activity"/>
    <property type="evidence" value="ECO:0007669"/>
    <property type="project" value="UniProtKB-EC"/>
</dbReference>
<dbReference type="GO" id="GO:0042802">
    <property type="term" value="F:identical protein binding"/>
    <property type="evidence" value="ECO:0007669"/>
    <property type="project" value="TreeGrafter"/>
</dbReference>
<name>A0A381IAP5_CLODI</name>
<dbReference type="GO" id="GO:0030170">
    <property type="term" value="F:pyridoxal phosphate binding"/>
    <property type="evidence" value="ECO:0007669"/>
    <property type="project" value="InterPro"/>
</dbReference>
<evidence type="ECO:0000256" key="3">
    <source>
        <dbReference type="ARBA" id="ARBA00022679"/>
    </source>
</evidence>
<dbReference type="InterPro" id="IPR015422">
    <property type="entry name" value="PyrdxlP-dep_Trfase_small"/>
</dbReference>
<proteinExistence type="predicted"/>
<dbReference type="EC" id="2.6.1.11" evidence="4"/>
<dbReference type="InterPro" id="IPR050103">
    <property type="entry name" value="Class-III_PLP-dep_AT"/>
</dbReference>
<dbReference type="Gene3D" id="3.90.1150.10">
    <property type="entry name" value="Aspartate Aminotransferase, domain 1"/>
    <property type="match status" value="1"/>
</dbReference>
<dbReference type="Pfam" id="PF00202">
    <property type="entry name" value="Aminotran_3"/>
    <property type="match status" value="1"/>
</dbReference>
<sequence>MVAASVVLDEISKDGFYNEVLEKGNYIRKSIESFNNKVVLKTKGIGLMIGIETNIESSIIEEKARKKGLLILTAGKNVLRFLPPLTISYKEIDEALEILKDILLEIN</sequence>
<evidence type="ECO:0000256" key="1">
    <source>
        <dbReference type="ARBA" id="ARBA00001933"/>
    </source>
</evidence>
<dbReference type="PANTHER" id="PTHR11986:SF79">
    <property type="entry name" value="ACETYLORNITHINE AMINOTRANSFERASE, MITOCHONDRIAL"/>
    <property type="match status" value="1"/>
</dbReference>
<evidence type="ECO:0000313" key="4">
    <source>
        <dbReference type="EMBL" id="SUY25154.1"/>
    </source>
</evidence>